<dbReference type="Proteomes" id="UP001236748">
    <property type="component" value="Chromosome"/>
</dbReference>
<organism evidence="1 2">
    <name type="scientific">Pseudomonas lurida</name>
    <dbReference type="NCBI Taxonomy" id="244566"/>
    <lineage>
        <taxon>Bacteria</taxon>
        <taxon>Pseudomonadati</taxon>
        <taxon>Pseudomonadota</taxon>
        <taxon>Gammaproteobacteria</taxon>
        <taxon>Pseudomonadales</taxon>
        <taxon>Pseudomonadaceae</taxon>
        <taxon>Pseudomonas</taxon>
    </lineage>
</organism>
<reference evidence="1 2" key="1">
    <citation type="submission" date="2023-02" db="EMBL/GenBank/DDBJ databases">
        <title>Evolution of Hrp T3SS in non-pathogenic Pseudomonas fluorescens.</title>
        <authorList>
            <person name="Liao K."/>
            <person name="Wei H."/>
            <person name="Gu Y."/>
        </authorList>
    </citation>
    <scope>NUCLEOTIDE SEQUENCE [LARGE SCALE GENOMIC DNA]</scope>
    <source>
        <strain evidence="1 2">FP2043</strain>
    </source>
</reference>
<proteinExistence type="predicted"/>
<evidence type="ECO:0000313" key="2">
    <source>
        <dbReference type="Proteomes" id="UP001236748"/>
    </source>
</evidence>
<evidence type="ECO:0008006" key="3">
    <source>
        <dbReference type="Google" id="ProtNLM"/>
    </source>
</evidence>
<keyword evidence="2" id="KW-1185">Reference proteome</keyword>
<dbReference type="RefSeq" id="WP_047542260.1">
    <property type="nucleotide sequence ID" value="NZ_CP117450.1"/>
</dbReference>
<name>A0ABY9FP90_9PSED</name>
<evidence type="ECO:0000313" key="1">
    <source>
        <dbReference type="EMBL" id="WLH05124.1"/>
    </source>
</evidence>
<accession>A0ABY9FP90</accession>
<sequence>MAQMPDSPVVAKAMVTLFIEGTPEFIEEVLVISEPSPSLEPGDVCVVDLYFDTLLAEPGLFKQDNGTAVRHEAAWQASYTRSQNASVKARITTTSTPHGKRRQLEVDFRIEADLQPETVKGAELFLIRLLKRHFPHGSIAASWRADLGDQGVWYGDTQFAYNLIQPGVAGLHPQVHAGLVEHFSEPRWRLI</sequence>
<dbReference type="EMBL" id="CP117450">
    <property type="protein sequence ID" value="WLH05124.1"/>
    <property type="molecule type" value="Genomic_DNA"/>
</dbReference>
<gene>
    <name evidence="1" type="ORF">PSH67_20060</name>
</gene>
<protein>
    <recommendedName>
        <fullName evidence="3">DUF1833 domain-containing protein</fullName>
    </recommendedName>
</protein>